<keyword evidence="1" id="KW-0963">Cytoplasm</keyword>
<dbReference type="Proteomes" id="UP000316726">
    <property type="component" value="Chromosome 17"/>
</dbReference>
<dbReference type="Pfam" id="PF02547">
    <property type="entry name" value="Queuosine_synth"/>
    <property type="match status" value="2"/>
</dbReference>
<dbReference type="OrthoDB" id="1448at2759"/>
<dbReference type="Gene3D" id="2.40.10.240">
    <property type="entry name" value="QueA-like"/>
    <property type="match status" value="1"/>
</dbReference>
<name>A0A5B8MXY8_9CHLO</name>
<keyword evidence="4" id="KW-0671">Queuosine biosynthesis</keyword>
<protein>
    <submittedName>
        <fullName evidence="5">S-adenosylmethionine:tRNA ribosyltransferase-isomerase</fullName>
    </submittedName>
</protein>
<dbReference type="InterPro" id="IPR036100">
    <property type="entry name" value="QueA_sf"/>
</dbReference>
<keyword evidence="3" id="KW-0949">S-adenosyl-L-methionine</keyword>
<evidence type="ECO:0000313" key="6">
    <source>
        <dbReference type="Proteomes" id="UP000316726"/>
    </source>
</evidence>
<dbReference type="InterPro" id="IPR042118">
    <property type="entry name" value="QueA_dom1"/>
</dbReference>
<dbReference type="GO" id="GO:0051075">
    <property type="term" value="F:S-adenosylmethionine:tRNA ribosyltransferase-isomerase activity"/>
    <property type="evidence" value="ECO:0007669"/>
    <property type="project" value="TreeGrafter"/>
</dbReference>
<gene>
    <name evidence="5" type="ORF">A3770_17p79870</name>
</gene>
<evidence type="ECO:0000256" key="2">
    <source>
        <dbReference type="ARBA" id="ARBA00022679"/>
    </source>
</evidence>
<reference evidence="5 6" key="1">
    <citation type="submission" date="2018-07" db="EMBL/GenBank/DDBJ databases">
        <title>The complete nuclear genome of the prasinophyte Chloropicon primus (CCMP1205).</title>
        <authorList>
            <person name="Pombert J.-F."/>
            <person name="Otis C."/>
            <person name="Turmel M."/>
            <person name="Lemieux C."/>
        </authorList>
    </citation>
    <scope>NUCLEOTIDE SEQUENCE [LARGE SCALE GENOMIC DNA]</scope>
    <source>
        <strain evidence="5 6">CCMP1205</strain>
    </source>
</reference>
<keyword evidence="6" id="KW-1185">Reference proteome</keyword>
<evidence type="ECO:0000313" key="5">
    <source>
        <dbReference type="EMBL" id="QDZ25469.1"/>
    </source>
</evidence>
<dbReference type="Gene3D" id="3.40.1780.10">
    <property type="entry name" value="QueA-like"/>
    <property type="match status" value="1"/>
</dbReference>
<organism evidence="5 6">
    <name type="scientific">Chloropicon primus</name>
    <dbReference type="NCBI Taxonomy" id="1764295"/>
    <lineage>
        <taxon>Eukaryota</taxon>
        <taxon>Viridiplantae</taxon>
        <taxon>Chlorophyta</taxon>
        <taxon>Chloropicophyceae</taxon>
        <taxon>Chloropicales</taxon>
        <taxon>Chloropicaceae</taxon>
        <taxon>Chloropicon</taxon>
    </lineage>
</organism>
<sequence>MAVFFRAGFNAVRRKGSLLGWSGPGHVQPCLFGFHRSFSRDADASDVVGNADAYDYDLPEDLIAQKPITWLDTDRAEVRRRDASRLLCVDVTDEGSHPIQFLRQCKFTDVASFLPKGSLLVANNTKVVHARLQMRKRTTGGAVELLVVSPAEGSCESGLSSGPAEASATWKCMVKGKNVNEGTVLIKQHSSGVVLSATILKRSEESSKFADVEFNWSVEGSSDSSGRKFGDVLEALGSIPLPPYMKRAAETRDAESYQTIYAGVPGSVAAPTAGLHFTEDLVGKLERSRSICLEKVTLHTGPGTFVPLQSSKVQDHHMHTETFSVTREALANVCEYLREGKDGAKNLIAVGTTTVRTLETLYWLGLRRMLREPGGKPMDDATPLDQRDDEGKSKVLTFSLDQWEPYDVVRDACGQDWSKLPDAWACYQNLLEELDDQGKDGVLGQTSLLIMPGYRFRVCDQLFTNFHAPKTTLMLLVSAFASSSCGTQNDLGLLDRQGRQKVLHAYEQAVKHRFRFLSYGDACFFARFKDLPSPMFEQATSLL</sequence>
<dbReference type="InterPro" id="IPR042119">
    <property type="entry name" value="QueA_dom2"/>
</dbReference>
<dbReference type="SUPFAM" id="SSF111337">
    <property type="entry name" value="QueA-like"/>
    <property type="match status" value="2"/>
</dbReference>
<dbReference type="AlphaFoldDB" id="A0A5B8MXY8"/>
<keyword evidence="2 5" id="KW-0808">Transferase</keyword>
<accession>A0A5B8MXY8</accession>
<dbReference type="PANTHER" id="PTHR30307:SF0">
    <property type="entry name" value="S-ADENOSYLMETHIONINE:TRNA RIBOSYLTRANSFERASE-ISOMERASE"/>
    <property type="match status" value="1"/>
</dbReference>
<evidence type="ECO:0000256" key="3">
    <source>
        <dbReference type="ARBA" id="ARBA00022691"/>
    </source>
</evidence>
<dbReference type="STRING" id="1764295.A0A5B8MXY8"/>
<evidence type="ECO:0000256" key="1">
    <source>
        <dbReference type="ARBA" id="ARBA00022490"/>
    </source>
</evidence>
<proteinExistence type="predicted"/>
<dbReference type="InterPro" id="IPR003699">
    <property type="entry name" value="QueA"/>
</dbReference>
<dbReference type="PANTHER" id="PTHR30307">
    <property type="entry name" value="S-ADENOSYLMETHIONINE:TRNA RIBOSYLTRANSFERASE-ISOMERASE"/>
    <property type="match status" value="1"/>
</dbReference>
<dbReference type="EMBL" id="CP031050">
    <property type="protein sequence ID" value="QDZ25469.1"/>
    <property type="molecule type" value="Genomic_DNA"/>
</dbReference>
<keyword evidence="5" id="KW-0413">Isomerase</keyword>
<dbReference type="GO" id="GO:0008616">
    <property type="term" value="P:tRNA queuosine(34) biosynthetic process"/>
    <property type="evidence" value="ECO:0007669"/>
    <property type="project" value="UniProtKB-KW"/>
</dbReference>
<evidence type="ECO:0000256" key="4">
    <source>
        <dbReference type="ARBA" id="ARBA00022785"/>
    </source>
</evidence>